<comment type="caution">
    <text evidence="1">The sequence shown here is derived from an EMBL/GenBank/DDBJ whole genome shotgun (WGS) entry which is preliminary data.</text>
</comment>
<organism evidence="1 2">
    <name type="scientific">Dermatophagoides pteronyssinus</name>
    <name type="common">European house dust mite</name>
    <dbReference type="NCBI Taxonomy" id="6956"/>
    <lineage>
        <taxon>Eukaryota</taxon>
        <taxon>Metazoa</taxon>
        <taxon>Ecdysozoa</taxon>
        <taxon>Arthropoda</taxon>
        <taxon>Chelicerata</taxon>
        <taxon>Arachnida</taxon>
        <taxon>Acari</taxon>
        <taxon>Acariformes</taxon>
        <taxon>Sarcoptiformes</taxon>
        <taxon>Astigmata</taxon>
        <taxon>Psoroptidia</taxon>
        <taxon>Analgoidea</taxon>
        <taxon>Pyroglyphidae</taxon>
        <taxon>Dermatophagoidinae</taxon>
        <taxon>Dermatophagoides</taxon>
    </lineage>
</organism>
<sequence>MDKIFCCSSDISFAVFDVFTEKLLSILLRFRVGVGESKVANDDTSEQESIPSRLIAFKFGLYRAKQRSISTLIRLMEPSAKPMTIF</sequence>
<dbReference type="EMBL" id="NJHN03000092">
    <property type="protein sequence ID" value="KAH9416469.1"/>
    <property type="molecule type" value="Genomic_DNA"/>
</dbReference>
<reference evidence="1 2" key="1">
    <citation type="journal article" date="2018" name="J. Allergy Clin. Immunol.">
        <title>High-quality assembly of Dermatophagoides pteronyssinus genome and transcriptome reveals a wide range of novel allergens.</title>
        <authorList>
            <person name="Liu X.Y."/>
            <person name="Yang K.Y."/>
            <person name="Wang M.Q."/>
            <person name="Kwok J.S."/>
            <person name="Zeng X."/>
            <person name="Yang Z."/>
            <person name="Xiao X.J."/>
            <person name="Lau C.P."/>
            <person name="Li Y."/>
            <person name="Huang Z.M."/>
            <person name="Ba J.G."/>
            <person name="Yim A.K."/>
            <person name="Ouyang C.Y."/>
            <person name="Ngai S.M."/>
            <person name="Chan T.F."/>
            <person name="Leung E.L."/>
            <person name="Liu L."/>
            <person name="Liu Z.G."/>
            <person name="Tsui S.K."/>
        </authorList>
    </citation>
    <scope>NUCLEOTIDE SEQUENCE [LARGE SCALE GENOMIC DNA]</scope>
    <source>
        <strain evidence="1">Derp</strain>
    </source>
</reference>
<evidence type="ECO:0000313" key="2">
    <source>
        <dbReference type="Proteomes" id="UP000887458"/>
    </source>
</evidence>
<proteinExistence type="predicted"/>
<dbReference type="Proteomes" id="UP000887458">
    <property type="component" value="Unassembled WGS sequence"/>
</dbReference>
<name>A0ABQ8J1R0_DERPT</name>
<reference evidence="1 2" key="2">
    <citation type="journal article" date="2022" name="Mol. Biol. Evol.">
        <title>Comparative Genomics Reveals Insights into the Divergent Evolution of Astigmatic Mites and Household Pest Adaptations.</title>
        <authorList>
            <person name="Xiong Q."/>
            <person name="Wan A.T."/>
            <person name="Liu X."/>
            <person name="Fung C.S."/>
            <person name="Xiao X."/>
            <person name="Malainual N."/>
            <person name="Hou J."/>
            <person name="Wang L."/>
            <person name="Wang M."/>
            <person name="Yang K.Y."/>
            <person name="Cui Y."/>
            <person name="Leung E.L."/>
            <person name="Nong W."/>
            <person name="Shin S.K."/>
            <person name="Au S.W."/>
            <person name="Jeong K.Y."/>
            <person name="Chew F.T."/>
            <person name="Hui J.H."/>
            <person name="Leung T.F."/>
            <person name="Tungtrongchitr A."/>
            <person name="Zhong N."/>
            <person name="Liu Z."/>
            <person name="Tsui S.K."/>
        </authorList>
    </citation>
    <scope>NUCLEOTIDE SEQUENCE [LARGE SCALE GENOMIC DNA]</scope>
    <source>
        <strain evidence="1">Derp</strain>
    </source>
</reference>
<accession>A0ABQ8J1R0</accession>
<keyword evidence="2" id="KW-1185">Reference proteome</keyword>
<evidence type="ECO:0000313" key="1">
    <source>
        <dbReference type="EMBL" id="KAH9416469.1"/>
    </source>
</evidence>
<gene>
    <name evidence="1" type="ORF">DERP_012897</name>
</gene>
<protein>
    <submittedName>
        <fullName evidence="1">Uncharacterized protein</fullName>
    </submittedName>
</protein>